<keyword evidence="1" id="KW-0472">Membrane</keyword>
<dbReference type="EMBL" id="QSOI01000006">
    <property type="protein sequence ID" value="RGI84658.1"/>
    <property type="molecule type" value="Genomic_DNA"/>
</dbReference>
<feature type="transmembrane region" description="Helical" evidence="1">
    <location>
        <begin position="228"/>
        <end position="248"/>
    </location>
</feature>
<accession>A0A3E4F6R7</accession>
<feature type="transmembrane region" description="Helical" evidence="1">
    <location>
        <begin position="368"/>
        <end position="386"/>
    </location>
</feature>
<feature type="transmembrane region" description="Helical" evidence="1">
    <location>
        <begin position="178"/>
        <end position="194"/>
    </location>
</feature>
<dbReference type="Proteomes" id="UP000260664">
    <property type="component" value="Unassembled WGS sequence"/>
</dbReference>
<dbReference type="RefSeq" id="WP_117494919.1">
    <property type="nucleotide sequence ID" value="NZ_QSOI01000006.1"/>
</dbReference>
<dbReference type="NCBIfam" id="TIGR04370">
    <property type="entry name" value="glyco_rpt_poly"/>
    <property type="match status" value="1"/>
</dbReference>
<keyword evidence="1" id="KW-0812">Transmembrane</keyword>
<proteinExistence type="predicted"/>
<organism evidence="2 3">
    <name type="scientific">Dorea formicigenerans</name>
    <dbReference type="NCBI Taxonomy" id="39486"/>
    <lineage>
        <taxon>Bacteria</taxon>
        <taxon>Bacillati</taxon>
        <taxon>Bacillota</taxon>
        <taxon>Clostridia</taxon>
        <taxon>Lachnospirales</taxon>
        <taxon>Lachnospiraceae</taxon>
        <taxon>Dorea</taxon>
    </lineage>
</organism>
<reference evidence="2 3" key="1">
    <citation type="submission" date="2018-08" db="EMBL/GenBank/DDBJ databases">
        <title>A genome reference for cultivated species of the human gut microbiota.</title>
        <authorList>
            <person name="Zou Y."/>
            <person name="Xue W."/>
            <person name="Luo G."/>
        </authorList>
    </citation>
    <scope>NUCLEOTIDE SEQUENCE [LARGE SCALE GENOMIC DNA]</scope>
    <source>
        <strain evidence="2 3">TM09-19AC</strain>
    </source>
</reference>
<feature type="transmembrane region" description="Helical" evidence="1">
    <location>
        <begin position="51"/>
        <end position="71"/>
    </location>
</feature>
<dbReference type="AlphaFoldDB" id="A0A3E4F6R7"/>
<feature type="transmembrane region" description="Helical" evidence="1">
    <location>
        <begin position="150"/>
        <end position="169"/>
    </location>
</feature>
<feature type="transmembrane region" description="Helical" evidence="1">
    <location>
        <begin position="25"/>
        <end position="44"/>
    </location>
</feature>
<comment type="caution">
    <text evidence="2">The sequence shown here is derived from an EMBL/GenBank/DDBJ whole genome shotgun (WGS) entry which is preliminary data.</text>
</comment>
<feature type="transmembrane region" description="Helical" evidence="1">
    <location>
        <begin position="91"/>
        <end position="115"/>
    </location>
</feature>
<feature type="transmembrane region" description="Helical" evidence="1">
    <location>
        <begin position="200"/>
        <end position="216"/>
    </location>
</feature>
<sequence>MSYILLIVLVLEILFIYKCNGKNVVSPSFIACAMFILSTFVFILGKDYFEYSLNLETVITIFLFLFCILLGEYVSNCHNANYNKKGNSFEYIYIQKSICILLAILVFGLGIIYFLEVYKFSLTVGNFGGNFATMAMYVRNSKMYSKSTLVSQGTLLSECIFYFCIYCFFNNLNCGKKDLRFFIPIIAFFPHIMAADNRTTLLKILSISCIIIFVLMKKRTNWRKQNNGKIIFIAALVIVLFLCAFRLLGYRTETSIRNSLWNNLMEYISASLVGLDKYLTVGEKANQLIGQWTLAGVYNILRQWGVNIPVVDKFEAFFYYGNNFDSNIYTAFKAYIQDYTYLGGMLGMYLWGFFITRKLNKVKRGKDGFFNICILGLMFYPIAMISIEDVTASVLCMQTIYMLIYLKVIEYFFVKRKITIGKTKK</sequence>
<feature type="transmembrane region" description="Helical" evidence="1">
    <location>
        <begin position="339"/>
        <end position="356"/>
    </location>
</feature>
<evidence type="ECO:0000313" key="3">
    <source>
        <dbReference type="Proteomes" id="UP000260664"/>
    </source>
</evidence>
<feature type="transmembrane region" description="Helical" evidence="1">
    <location>
        <begin position="392"/>
        <end position="414"/>
    </location>
</feature>
<protein>
    <submittedName>
        <fullName evidence="2">Oligosaccharide repeat unit polymerase</fullName>
    </submittedName>
</protein>
<evidence type="ECO:0000256" key="1">
    <source>
        <dbReference type="SAM" id="Phobius"/>
    </source>
</evidence>
<gene>
    <name evidence="2" type="ORF">DXD84_06885</name>
</gene>
<name>A0A3E4F6R7_9FIRM</name>
<keyword evidence="1" id="KW-1133">Transmembrane helix</keyword>
<evidence type="ECO:0000313" key="2">
    <source>
        <dbReference type="EMBL" id="RGI84658.1"/>
    </source>
</evidence>